<dbReference type="Proteomes" id="UP001211065">
    <property type="component" value="Unassembled WGS sequence"/>
</dbReference>
<dbReference type="SMART" id="SM00360">
    <property type="entry name" value="RRM"/>
    <property type="match status" value="1"/>
</dbReference>
<dbReference type="GO" id="GO:0003729">
    <property type="term" value="F:mRNA binding"/>
    <property type="evidence" value="ECO:0007669"/>
    <property type="project" value="TreeGrafter"/>
</dbReference>
<evidence type="ECO:0000313" key="5">
    <source>
        <dbReference type="Proteomes" id="UP001211065"/>
    </source>
</evidence>
<evidence type="ECO:0000313" key="4">
    <source>
        <dbReference type="EMBL" id="KAJ3220817.1"/>
    </source>
</evidence>
<sequence length="420" mass="49333">MNTLERFDSGKDLIDLNCKKFFDIERNDLQYKVLEKYYDTLSNDPKTVVWFYYPSCPAKSLFLKQDNKDQKEQLAKCEEIQERINKYFSTHHYSKNSNQNIINSNMNKIKENYKFEITNLIGTNLVSSTWILVCRGKILKNYRFFKYFEQKFEIKSQFGGFFIKNDFFTFLDYEHQGKEDFEKKSNIIYASKNNNSKNLDIHNNENILQNNNLKKEDNKINFLNADERNLECVEDRSSSTIFSASENLNITSVKNKNNFEQLSSESLQEESKKKIDLVGVAENFASFSTYKISDENTTVDNENIYYTSGNYNNTLINNKFPQQQRFQRSPLTLNSGSNVLEILDENTIFLKNIPNGTTLQDLQSVFKKIGLIKDIRIKEEKKIAFVEFIDKNSVSNCKGKRVYSENGIVYFPEECRRKVK</sequence>
<dbReference type="EMBL" id="JADGJW010000271">
    <property type="protein sequence ID" value="KAJ3220817.1"/>
    <property type="molecule type" value="Genomic_DNA"/>
</dbReference>
<dbReference type="InterPro" id="IPR012677">
    <property type="entry name" value="Nucleotide-bd_a/b_plait_sf"/>
</dbReference>
<dbReference type="SUPFAM" id="SSF54928">
    <property type="entry name" value="RNA-binding domain, RBD"/>
    <property type="match status" value="1"/>
</dbReference>
<dbReference type="InterPro" id="IPR018222">
    <property type="entry name" value="Nuclear_transport_factor_2_euk"/>
</dbReference>
<dbReference type="PANTHER" id="PTHR10693">
    <property type="entry name" value="RAS GTPASE-ACTIVATING PROTEIN-BINDING PROTEIN"/>
    <property type="match status" value="1"/>
</dbReference>
<dbReference type="PROSITE" id="PS50177">
    <property type="entry name" value="NTF2_DOMAIN"/>
    <property type="match status" value="1"/>
</dbReference>
<dbReference type="GO" id="GO:0005829">
    <property type="term" value="C:cytosol"/>
    <property type="evidence" value="ECO:0007669"/>
    <property type="project" value="TreeGrafter"/>
</dbReference>
<dbReference type="InterPro" id="IPR032710">
    <property type="entry name" value="NTF2-like_dom_sf"/>
</dbReference>
<keyword evidence="1" id="KW-0694">RNA-binding</keyword>
<dbReference type="Pfam" id="PF00076">
    <property type="entry name" value="RRM_1"/>
    <property type="match status" value="1"/>
</dbReference>
<evidence type="ECO:0008006" key="6">
    <source>
        <dbReference type="Google" id="ProtNLM"/>
    </source>
</evidence>
<dbReference type="InterPro" id="IPR039539">
    <property type="entry name" value="Ras_GTPase_bind_prot"/>
</dbReference>
<dbReference type="Gene3D" id="3.10.450.50">
    <property type="match status" value="1"/>
</dbReference>
<dbReference type="InterPro" id="IPR000504">
    <property type="entry name" value="RRM_dom"/>
</dbReference>
<proteinExistence type="predicted"/>
<gene>
    <name evidence="4" type="ORF">HK099_003994</name>
</gene>
<comment type="caution">
    <text evidence="4">The sequence shown here is derived from an EMBL/GenBank/DDBJ whole genome shotgun (WGS) entry which is preliminary data.</text>
</comment>
<dbReference type="PROSITE" id="PS50102">
    <property type="entry name" value="RRM"/>
    <property type="match status" value="1"/>
</dbReference>
<name>A0AAD5U2I1_9FUNG</name>
<protein>
    <recommendedName>
        <fullName evidence="6">RRM domain-containing protein</fullName>
    </recommendedName>
</protein>
<feature type="domain" description="RRM" evidence="2">
    <location>
        <begin position="346"/>
        <end position="420"/>
    </location>
</feature>
<evidence type="ECO:0000259" key="3">
    <source>
        <dbReference type="PROSITE" id="PS50177"/>
    </source>
</evidence>
<evidence type="ECO:0000256" key="1">
    <source>
        <dbReference type="PROSITE-ProRule" id="PRU00176"/>
    </source>
</evidence>
<dbReference type="PANTHER" id="PTHR10693:SF20">
    <property type="entry name" value="AT27578P"/>
    <property type="match status" value="1"/>
</dbReference>
<dbReference type="Gene3D" id="3.30.70.330">
    <property type="match status" value="1"/>
</dbReference>
<dbReference type="GO" id="GO:1990904">
    <property type="term" value="C:ribonucleoprotein complex"/>
    <property type="evidence" value="ECO:0007669"/>
    <property type="project" value="TreeGrafter"/>
</dbReference>
<feature type="domain" description="NTF2" evidence="3">
    <location>
        <begin position="29"/>
        <end position="170"/>
    </location>
</feature>
<dbReference type="InterPro" id="IPR035979">
    <property type="entry name" value="RBD_domain_sf"/>
</dbReference>
<keyword evidence="5" id="KW-1185">Reference proteome</keyword>
<dbReference type="SUPFAM" id="SSF54427">
    <property type="entry name" value="NTF2-like"/>
    <property type="match status" value="1"/>
</dbReference>
<organism evidence="4 5">
    <name type="scientific">Clydaea vesicula</name>
    <dbReference type="NCBI Taxonomy" id="447962"/>
    <lineage>
        <taxon>Eukaryota</taxon>
        <taxon>Fungi</taxon>
        <taxon>Fungi incertae sedis</taxon>
        <taxon>Chytridiomycota</taxon>
        <taxon>Chytridiomycota incertae sedis</taxon>
        <taxon>Chytridiomycetes</taxon>
        <taxon>Lobulomycetales</taxon>
        <taxon>Lobulomycetaceae</taxon>
        <taxon>Clydaea</taxon>
    </lineage>
</organism>
<evidence type="ECO:0000259" key="2">
    <source>
        <dbReference type="PROSITE" id="PS50102"/>
    </source>
</evidence>
<reference evidence="4" key="1">
    <citation type="submission" date="2020-05" db="EMBL/GenBank/DDBJ databases">
        <title>Phylogenomic resolution of chytrid fungi.</title>
        <authorList>
            <person name="Stajich J.E."/>
            <person name="Amses K."/>
            <person name="Simmons R."/>
            <person name="Seto K."/>
            <person name="Myers J."/>
            <person name="Bonds A."/>
            <person name="Quandt C.A."/>
            <person name="Barry K."/>
            <person name="Liu P."/>
            <person name="Grigoriev I."/>
            <person name="Longcore J.E."/>
            <person name="James T.Y."/>
        </authorList>
    </citation>
    <scope>NUCLEOTIDE SEQUENCE</scope>
    <source>
        <strain evidence="4">JEL0476</strain>
    </source>
</reference>
<accession>A0AAD5U2I1</accession>
<dbReference type="AlphaFoldDB" id="A0AAD5U2I1"/>